<evidence type="ECO:0000259" key="20">
    <source>
        <dbReference type="PROSITE" id="PS50011"/>
    </source>
</evidence>
<dbReference type="PROSITE" id="PS50011">
    <property type="entry name" value="PROTEIN_KINASE_DOM"/>
    <property type="match status" value="1"/>
</dbReference>
<dbReference type="PANTHER" id="PTHR12209:SF0">
    <property type="entry name" value="EKC_KEOPS COMPLEX SUBUNIT TP53RK"/>
    <property type="match status" value="1"/>
</dbReference>
<evidence type="ECO:0000256" key="3">
    <source>
        <dbReference type="ARBA" id="ARBA00012513"/>
    </source>
</evidence>
<evidence type="ECO:0000313" key="22">
    <source>
        <dbReference type="Proteomes" id="UP001347796"/>
    </source>
</evidence>
<reference evidence="21 22" key="1">
    <citation type="submission" date="2024-01" db="EMBL/GenBank/DDBJ databases">
        <title>The genome of the rayed Mediterranean limpet Patella caerulea (Linnaeus, 1758).</title>
        <authorList>
            <person name="Anh-Thu Weber A."/>
            <person name="Halstead-Nussloch G."/>
        </authorList>
    </citation>
    <scope>NUCLEOTIDE SEQUENCE [LARGE SCALE GENOMIC DNA]</scope>
    <source>
        <strain evidence="21">AATW-2023a</strain>
        <tissue evidence="21">Whole specimen</tissue>
    </source>
</reference>
<dbReference type="NCBIfam" id="TIGR03724">
    <property type="entry name" value="arch_bud32"/>
    <property type="match status" value="1"/>
</dbReference>
<comment type="catalytic activity">
    <reaction evidence="14">
        <text>L-seryl-[protein] + ATP = O-phospho-L-seryl-[protein] + ADP + H(+)</text>
        <dbReference type="Rhea" id="RHEA:17989"/>
        <dbReference type="Rhea" id="RHEA-COMP:9863"/>
        <dbReference type="Rhea" id="RHEA-COMP:11604"/>
        <dbReference type="ChEBI" id="CHEBI:15378"/>
        <dbReference type="ChEBI" id="CHEBI:29999"/>
        <dbReference type="ChEBI" id="CHEBI:30616"/>
        <dbReference type="ChEBI" id="CHEBI:83421"/>
        <dbReference type="ChEBI" id="CHEBI:456216"/>
        <dbReference type="EC" id="2.7.11.1"/>
    </reaction>
</comment>
<dbReference type="EMBL" id="JAZGQO010000006">
    <property type="protein sequence ID" value="KAK6185542.1"/>
    <property type="molecule type" value="Genomic_DNA"/>
</dbReference>
<evidence type="ECO:0000256" key="8">
    <source>
        <dbReference type="ARBA" id="ARBA00022741"/>
    </source>
</evidence>
<keyword evidence="7" id="KW-0819">tRNA processing</keyword>
<dbReference type="InterPro" id="IPR000719">
    <property type="entry name" value="Prot_kinase_dom"/>
</dbReference>
<proteinExistence type="inferred from homology"/>
<evidence type="ECO:0000256" key="12">
    <source>
        <dbReference type="ARBA" id="ARBA00023242"/>
    </source>
</evidence>
<evidence type="ECO:0000256" key="7">
    <source>
        <dbReference type="ARBA" id="ARBA00022694"/>
    </source>
</evidence>
<name>A0AAN8JZN3_PATCE</name>
<dbReference type="SMART" id="SM00220">
    <property type="entry name" value="S_TKc"/>
    <property type="match status" value="1"/>
</dbReference>
<evidence type="ECO:0000256" key="11">
    <source>
        <dbReference type="ARBA" id="ARBA00022840"/>
    </source>
</evidence>
<dbReference type="GO" id="GO:0005634">
    <property type="term" value="C:nucleus"/>
    <property type="evidence" value="ECO:0007669"/>
    <property type="project" value="UniProtKB-SubCell"/>
</dbReference>
<keyword evidence="11" id="KW-0067">ATP-binding</keyword>
<dbReference type="Pfam" id="PF06293">
    <property type="entry name" value="Kdo"/>
    <property type="match status" value="1"/>
</dbReference>
<evidence type="ECO:0000256" key="5">
    <source>
        <dbReference type="ARBA" id="ARBA00022553"/>
    </source>
</evidence>
<evidence type="ECO:0000256" key="1">
    <source>
        <dbReference type="ARBA" id="ARBA00004123"/>
    </source>
</evidence>
<dbReference type="GO" id="GO:0008033">
    <property type="term" value="P:tRNA processing"/>
    <property type="evidence" value="ECO:0007669"/>
    <property type="project" value="UniProtKB-KW"/>
</dbReference>
<dbReference type="FunFam" id="3.30.200.20:FF:000201">
    <property type="entry name" value="TP53-regulating kinase isoform X1"/>
    <property type="match status" value="1"/>
</dbReference>
<dbReference type="InterPro" id="IPR011009">
    <property type="entry name" value="Kinase-like_dom_sf"/>
</dbReference>
<dbReference type="InterPro" id="IPR022495">
    <property type="entry name" value="Bud32"/>
</dbReference>
<keyword evidence="6" id="KW-0808">Transferase</keyword>
<evidence type="ECO:0000256" key="19">
    <source>
        <dbReference type="ARBA" id="ARBA00081359"/>
    </source>
</evidence>
<dbReference type="AlphaFoldDB" id="A0AAN8JZN3"/>
<keyword evidence="8" id="KW-0547">Nucleotide-binding</keyword>
<dbReference type="GO" id="GO:0000408">
    <property type="term" value="C:EKC/KEOPS complex"/>
    <property type="evidence" value="ECO:0007669"/>
    <property type="project" value="TreeGrafter"/>
</dbReference>
<keyword evidence="12" id="KW-0539">Nucleus</keyword>
<protein>
    <recommendedName>
        <fullName evidence="3">non-specific serine/threonine protein kinase</fullName>
        <ecNumber evidence="3">2.7.11.1</ecNumber>
    </recommendedName>
    <alternativeName>
        <fullName evidence="17">Nori-2</fullName>
    </alternativeName>
    <alternativeName>
        <fullName evidence="18">TP53-regulating kinase</fullName>
    </alternativeName>
    <alternativeName>
        <fullName evidence="19">p53-related protein kinase</fullName>
    </alternativeName>
</protein>
<feature type="domain" description="Protein kinase" evidence="20">
    <location>
        <begin position="1"/>
        <end position="220"/>
    </location>
</feature>
<dbReference type="GO" id="GO:0070525">
    <property type="term" value="P:tRNA threonylcarbamoyladenosine metabolic process"/>
    <property type="evidence" value="ECO:0007669"/>
    <property type="project" value="TreeGrafter"/>
</dbReference>
<dbReference type="PROSITE" id="PS00109">
    <property type="entry name" value="PROTEIN_KINASE_TYR"/>
    <property type="match status" value="1"/>
</dbReference>
<evidence type="ECO:0000256" key="18">
    <source>
        <dbReference type="ARBA" id="ARBA00080585"/>
    </source>
</evidence>
<keyword evidence="4" id="KW-0723">Serine/threonine-protein kinase</keyword>
<evidence type="ECO:0000256" key="4">
    <source>
        <dbReference type="ARBA" id="ARBA00022527"/>
    </source>
</evidence>
<comment type="function">
    <text evidence="15">Component of the EKC/KEOPS complex that is required for the formation of a threonylcarbamoyl group on adenosine at position 37 (t(6)A37) in tRNAs that read codons beginning with adenine. The complex is probably involved in the transfer of the threonylcarbamoyl moiety of threonylcarbamoyl-AMP (TC-AMP) to the N6 group of A37. TP53RK has ATPase activity in the context of the EKC/KEOPS complex and likely plays a supporting role to the catalytic subunit OSGEP. Atypical protein kinase that phosphorylates 'Ser-15' of p53/TP53 protein and may therefore participate in its activation.</text>
</comment>
<comment type="caution">
    <text evidence="21">The sequence shown here is derived from an EMBL/GenBank/DDBJ whole genome shotgun (WGS) entry which is preliminary data.</text>
</comment>
<dbReference type="GO" id="GO:0004674">
    <property type="term" value="F:protein serine/threonine kinase activity"/>
    <property type="evidence" value="ECO:0007669"/>
    <property type="project" value="UniProtKB-KW"/>
</dbReference>
<comment type="catalytic activity">
    <reaction evidence="13">
        <text>L-threonyl-[protein] + ATP = O-phospho-L-threonyl-[protein] + ADP + H(+)</text>
        <dbReference type="Rhea" id="RHEA:46608"/>
        <dbReference type="Rhea" id="RHEA-COMP:11060"/>
        <dbReference type="Rhea" id="RHEA-COMP:11605"/>
        <dbReference type="ChEBI" id="CHEBI:15378"/>
        <dbReference type="ChEBI" id="CHEBI:30013"/>
        <dbReference type="ChEBI" id="CHEBI:30616"/>
        <dbReference type="ChEBI" id="CHEBI:61977"/>
        <dbReference type="ChEBI" id="CHEBI:456216"/>
        <dbReference type="EC" id="2.7.11.1"/>
    </reaction>
</comment>
<keyword evidence="5" id="KW-0597">Phosphoprotein</keyword>
<gene>
    <name evidence="21" type="ORF">SNE40_007750</name>
</gene>
<dbReference type="InterPro" id="IPR008266">
    <property type="entry name" value="Tyr_kinase_AS"/>
</dbReference>
<evidence type="ECO:0000313" key="21">
    <source>
        <dbReference type="EMBL" id="KAK6185542.1"/>
    </source>
</evidence>
<comment type="similarity">
    <text evidence="2">Belongs to the protein kinase superfamily. BUD32 family.</text>
</comment>
<evidence type="ECO:0000256" key="17">
    <source>
        <dbReference type="ARBA" id="ARBA00079584"/>
    </source>
</evidence>
<dbReference type="PANTHER" id="PTHR12209">
    <property type="entry name" value="NON-SPECIFIC SERINE/THREONINE PROTEIN KINASE"/>
    <property type="match status" value="1"/>
</dbReference>
<dbReference type="Proteomes" id="UP001347796">
    <property type="component" value="Unassembled WGS sequence"/>
</dbReference>
<dbReference type="Gene3D" id="3.30.200.20">
    <property type="entry name" value="Phosphorylase Kinase, domain 1"/>
    <property type="match status" value="1"/>
</dbReference>
<dbReference type="SUPFAM" id="SSF56112">
    <property type="entry name" value="Protein kinase-like (PK-like)"/>
    <property type="match status" value="1"/>
</dbReference>
<organism evidence="21 22">
    <name type="scientific">Patella caerulea</name>
    <name type="common">Rayed Mediterranean limpet</name>
    <dbReference type="NCBI Taxonomy" id="87958"/>
    <lineage>
        <taxon>Eukaryota</taxon>
        <taxon>Metazoa</taxon>
        <taxon>Spiralia</taxon>
        <taxon>Lophotrochozoa</taxon>
        <taxon>Mollusca</taxon>
        <taxon>Gastropoda</taxon>
        <taxon>Patellogastropoda</taxon>
        <taxon>Patelloidea</taxon>
        <taxon>Patellidae</taxon>
        <taxon>Patella</taxon>
    </lineage>
</organism>
<keyword evidence="9" id="KW-0418">Kinase</keyword>
<evidence type="ECO:0000256" key="6">
    <source>
        <dbReference type="ARBA" id="ARBA00022679"/>
    </source>
</evidence>
<evidence type="ECO:0000256" key="14">
    <source>
        <dbReference type="ARBA" id="ARBA00048679"/>
    </source>
</evidence>
<dbReference type="FunFam" id="1.10.510.10:FF:000323">
    <property type="entry name" value="TP53-regulating kinase, putative"/>
    <property type="match status" value="1"/>
</dbReference>
<dbReference type="GO" id="GO:0005524">
    <property type="term" value="F:ATP binding"/>
    <property type="evidence" value="ECO:0007669"/>
    <property type="project" value="UniProtKB-KW"/>
</dbReference>
<sequence>MERVLIKQGAEGKLYSSEFYGKPCIVKERFTKSYRHPALDKSLTTQRMKAEARALLRCRMSGIECPALYMVDIESRCIIMERVLNSVTVREYTRTLQEKDDAKNLLSLAKQIGEVLGRLHSNNIIHGDLTTSNMLIKGYGENSRIILIDFGLSYFDSVAEDKGVDLYVLERAFLSTHPNTEALFQVILDTYKDNNKTGAEDVMKKLEEIRMRGRKRTMVG</sequence>
<evidence type="ECO:0000256" key="16">
    <source>
        <dbReference type="ARBA" id="ARBA00062157"/>
    </source>
</evidence>
<evidence type="ECO:0000256" key="15">
    <source>
        <dbReference type="ARBA" id="ARBA00056624"/>
    </source>
</evidence>
<dbReference type="GO" id="GO:0005829">
    <property type="term" value="C:cytosol"/>
    <property type="evidence" value="ECO:0007669"/>
    <property type="project" value="TreeGrafter"/>
</dbReference>
<keyword evidence="10" id="KW-0378">Hydrolase</keyword>
<evidence type="ECO:0000256" key="13">
    <source>
        <dbReference type="ARBA" id="ARBA00047899"/>
    </source>
</evidence>
<evidence type="ECO:0000256" key="2">
    <source>
        <dbReference type="ARBA" id="ARBA00010630"/>
    </source>
</evidence>
<comment type="subcellular location">
    <subcellularLocation>
        <location evidence="1">Nucleus</location>
    </subcellularLocation>
</comment>
<accession>A0AAN8JZN3</accession>
<keyword evidence="22" id="KW-1185">Reference proteome</keyword>
<dbReference type="Gene3D" id="1.10.510.10">
    <property type="entry name" value="Transferase(Phosphotransferase) domain 1"/>
    <property type="match status" value="1"/>
</dbReference>
<evidence type="ECO:0000256" key="10">
    <source>
        <dbReference type="ARBA" id="ARBA00022801"/>
    </source>
</evidence>
<dbReference type="EC" id="2.7.11.1" evidence="3"/>
<dbReference type="GO" id="GO:0016787">
    <property type="term" value="F:hydrolase activity"/>
    <property type="evidence" value="ECO:0007669"/>
    <property type="project" value="UniProtKB-KW"/>
</dbReference>
<evidence type="ECO:0000256" key="9">
    <source>
        <dbReference type="ARBA" id="ARBA00022777"/>
    </source>
</evidence>
<comment type="subunit">
    <text evidence="16">Component of the EKC/KEOPS complex composed of at least GON7, TP53RK, TPRKB, OSGEP and LAGE3; the whole complex dimerizes.</text>
</comment>